<dbReference type="UniPathway" id="UPA00973"/>
<organism evidence="12 13">
    <name type="scientific">Tepidimonas taiwanensis</name>
    <dbReference type="NCBI Taxonomy" id="307486"/>
    <lineage>
        <taxon>Bacteria</taxon>
        <taxon>Pseudomonadati</taxon>
        <taxon>Pseudomonadota</taxon>
        <taxon>Betaproteobacteria</taxon>
        <taxon>Burkholderiales</taxon>
        <taxon>Tepidimonas</taxon>
    </lineage>
</organism>
<evidence type="ECO:0000256" key="7">
    <source>
        <dbReference type="ARBA" id="ARBA00022676"/>
    </source>
</evidence>
<dbReference type="Pfam" id="PF02684">
    <property type="entry name" value="LpxB"/>
    <property type="match status" value="1"/>
</dbReference>
<keyword evidence="5 11" id="KW-0444">Lipid biosynthesis</keyword>
<dbReference type="AlphaFoldDB" id="A0A554X9B6"/>
<keyword evidence="8 11" id="KW-0808">Transferase</keyword>
<comment type="caution">
    <text evidence="12">The sequence shown here is derived from an EMBL/GenBank/DDBJ whole genome shotgun (WGS) entry which is preliminary data.</text>
</comment>
<proteinExistence type="inferred from homology"/>
<evidence type="ECO:0000256" key="3">
    <source>
        <dbReference type="ARBA" id="ARBA00012687"/>
    </source>
</evidence>
<dbReference type="STRING" id="307486.GCA_000807215_02007"/>
<evidence type="ECO:0000256" key="1">
    <source>
        <dbReference type="ARBA" id="ARBA00002056"/>
    </source>
</evidence>
<dbReference type="Gene3D" id="3.40.50.2000">
    <property type="entry name" value="Glycogen Phosphorylase B"/>
    <property type="match status" value="1"/>
</dbReference>
<dbReference type="PANTHER" id="PTHR30372:SF4">
    <property type="entry name" value="LIPID-A-DISACCHARIDE SYNTHASE, MITOCHONDRIAL-RELATED"/>
    <property type="match status" value="1"/>
</dbReference>
<evidence type="ECO:0000256" key="2">
    <source>
        <dbReference type="ARBA" id="ARBA00007868"/>
    </source>
</evidence>
<dbReference type="PANTHER" id="PTHR30372">
    <property type="entry name" value="LIPID-A-DISACCHARIDE SYNTHASE"/>
    <property type="match status" value="1"/>
</dbReference>
<keyword evidence="9 11" id="KW-0443">Lipid metabolism</keyword>
<comment type="function">
    <text evidence="1 11">Condensation of UDP-2,3-diacylglucosamine and 2,3-diacylglucosamine-1-phosphate to form lipid A disaccharide, a precursor of lipid A, a phosphorylated glycolipid that anchors the lipopolysaccharide to the outer membrane of the cell.</text>
</comment>
<keyword evidence="6 11" id="KW-0441">Lipid A biosynthesis</keyword>
<evidence type="ECO:0000256" key="4">
    <source>
        <dbReference type="ARBA" id="ARBA00020902"/>
    </source>
</evidence>
<dbReference type="RefSeq" id="WP_224441042.1">
    <property type="nucleotide sequence ID" value="NZ_CP083911.1"/>
</dbReference>
<accession>A0A554X9B6</accession>
<dbReference type="NCBIfam" id="TIGR00215">
    <property type="entry name" value="lpxB"/>
    <property type="match status" value="1"/>
</dbReference>
<reference evidence="12 13" key="1">
    <citation type="submission" date="2019-07" db="EMBL/GenBank/DDBJ databases">
        <title>Tepidimonas taiwanensis I1-1 draft genome.</title>
        <authorList>
            <person name="Da Costa M.S."/>
            <person name="Froufe H.J.C."/>
            <person name="Egas C."/>
            <person name="Albuquerque L."/>
        </authorList>
    </citation>
    <scope>NUCLEOTIDE SEQUENCE [LARGE SCALE GENOMIC DNA]</scope>
    <source>
        <strain evidence="12 13">I1-1</strain>
    </source>
</reference>
<dbReference type="GO" id="GO:0005543">
    <property type="term" value="F:phospholipid binding"/>
    <property type="evidence" value="ECO:0007669"/>
    <property type="project" value="TreeGrafter"/>
</dbReference>
<dbReference type="GO" id="GO:0009245">
    <property type="term" value="P:lipid A biosynthetic process"/>
    <property type="evidence" value="ECO:0007669"/>
    <property type="project" value="UniProtKB-UniRule"/>
</dbReference>
<evidence type="ECO:0000313" key="12">
    <source>
        <dbReference type="EMBL" id="TSE32413.1"/>
    </source>
</evidence>
<sequence length="395" mass="42788">MADAVPGASVPLRLALVAGEASGDVLAAQLLRGLQARWPGLRAAGIGGEALQAAGFEAWWPSEKLAVRGYVEVLRHYREIVGIRRRLRERLLAQRPTLFMGIDAPDFNLALEADLRAAGIPTVHFVAPAIWAWRPERVALIRRACDHVLCIFPFEPALLAEHGIAATYVGHPLAAVIPDEPNRAGARQRIGVDDALALVALLPGSRRAEIAHLLPRFLQAAARMRRDRPDIRFVLPAVPALEPAIRAQVAGSDVADAVTVLRGDAHTALAACDATLVASGTATLEAALFKRPMVIAYHMHPLSWWLTQRKRLQPWVGLPNILAQAFLVPELLQDAATPEALARETLAWLADDAAARARRAQVVARFVELHAALRRDTVGLTVQALEPLLARGGRP</sequence>
<protein>
    <recommendedName>
        <fullName evidence="4 11">Lipid-A-disaccharide synthase</fullName>
        <ecNumber evidence="3 11">2.4.1.182</ecNumber>
    </recommendedName>
</protein>
<evidence type="ECO:0000313" key="13">
    <source>
        <dbReference type="Proteomes" id="UP000317763"/>
    </source>
</evidence>
<dbReference type="HAMAP" id="MF_00392">
    <property type="entry name" value="LpxB"/>
    <property type="match status" value="1"/>
</dbReference>
<comment type="catalytic activity">
    <reaction evidence="10 11">
        <text>a lipid X + a UDP-2-N,3-O-bis[(3R)-3-hydroxyacyl]-alpha-D-glucosamine = a lipid A disaccharide + UDP + H(+)</text>
        <dbReference type="Rhea" id="RHEA:67828"/>
        <dbReference type="ChEBI" id="CHEBI:15378"/>
        <dbReference type="ChEBI" id="CHEBI:58223"/>
        <dbReference type="ChEBI" id="CHEBI:137748"/>
        <dbReference type="ChEBI" id="CHEBI:176338"/>
        <dbReference type="ChEBI" id="CHEBI:176343"/>
        <dbReference type="EC" id="2.4.1.182"/>
    </reaction>
</comment>
<name>A0A554X9B6_9BURK</name>
<dbReference type="EC" id="2.4.1.182" evidence="3 11"/>
<evidence type="ECO:0000256" key="5">
    <source>
        <dbReference type="ARBA" id="ARBA00022516"/>
    </source>
</evidence>
<evidence type="ECO:0000256" key="8">
    <source>
        <dbReference type="ARBA" id="ARBA00022679"/>
    </source>
</evidence>
<comment type="similarity">
    <text evidence="2 11">Belongs to the LpxB family.</text>
</comment>
<dbReference type="EMBL" id="VJOM01000010">
    <property type="protein sequence ID" value="TSE32413.1"/>
    <property type="molecule type" value="Genomic_DNA"/>
</dbReference>
<comment type="pathway">
    <text evidence="11">Bacterial outer membrane biogenesis; LPS lipid A biosynthesis.</text>
</comment>
<evidence type="ECO:0000256" key="11">
    <source>
        <dbReference type="HAMAP-Rule" id="MF_00392"/>
    </source>
</evidence>
<evidence type="ECO:0000256" key="6">
    <source>
        <dbReference type="ARBA" id="ARBA00022556"/>
    </source>
</evidence>
<keyword evidence="13" id="KW-1185">Reference proteome</keyword>
<dbReference type="InterPro" id="IPR003835">
    <property type="entry name" value="Glyco_trans_19"/>
</dbReference>
<dbReference type="GO" id="GO:0016020">
    <property type="term" value="C:membrane"/>
    <property type="evidence" value="ECO:0007669"/>
    <property type="project" value="GOC"/>
</dbReference>
<gene>
    <name evidence="11 12" type="primary">lpxB</name>
    <name evidence="12" type="ORF">Ttaiw_01187</name>
</gene>
<dbReference type="GO" id="GO:0008915">
    <property type="term" value="F:lipid-A-disaccharide synthase activity"/>
    <property type="evidence" value="ECO:0007669"/>
    <property type="project" value="UniProtKB-UniRule"/>
</dbReference>
<evidence type="ECO:0000256" key="10">
    <source>
        <dbReference type="ARBA" id="ARBA00048975"/>
    </source>
</evidence>
<evidence type="ECO:0000256" key="9">
    <source>
        <dbReference type="ARBA" id="ARBA00023098"/>
    </source>
</evidence>
<dbReference type="Proteomes" id="UP000317763">
    <property type="component" value="Unassembled WGS sequence"/>
</dbReference>
<dbReference type="SUPFAM" id="SSF53756">
    <property type="entry name" value="UDP-Glycosyltransferase/glycogen phosphorylase"/>
    <property type="match status" value="1"/>
</dbReference>
<keyword evidence="7 11" id="KW-0328">Glycosyltransferase</keyword>